<evidence type="ECO:0000256" key="3">
    <source>
        <dbReference type="ARBA" id="ARBA00023125"/>
    </source>
</evidence>
<evidence type="ECO:0000313" key="6">
    <source>
        <dbReference type="Proteomes" id="UP000323974"/>
    </source>
</evidence>
<dbReference type="GO" id="GO:0003677">
    <property type="term" value="F:DNA binding"/>
    <property type="evidence" value="ECO:0007669"/>
    <property type="project" value="UniProtKB-KW"/>
</dbReference>
<sequence>MQKLEEEFLASGGEWKRTILKDWFTINTSVSFDKGNIELSNNSNGNDYEFIGRTSINNGIQGYVKHLGFEPNNGNTFSVIQVGENIAQFRKHKWYGSQNLFLLTPKFDWIISHYKYMIACINSGLKIFDKNYSSYPTMNTLNNLVIFLPIRNEQPDISYMHHFISELQAERLQELQAERLQELQGYLQVTGLSNYTLTDEEQRVIDSFSEVDWDEFTFSSLFDSIQQGERLTKSDQISGDLPFVMSGITNTGVVKYIGNFVTQFPKNSITIDIFGNTFYRSIVFGASDDVGVYWNRENEKSKNVMLILAGSIQKALRGRFEYGNKLRSSKSYNLKCHLPTKNNDPDYKLMKTLGSAIQKLVIADVVKYADRELSTYQSVIV</sequence>
<evidence type="ECO:0000256" key="2">
    <source>
        <dbReference type="ARBA" id="ARBA00022747"/>
    </source>
</evidence>
<reference evidence="5 6" key="1">
    <citation type="submission" date="2019-04" db="EMBL/GenBank/DDBJ databases">
        <title>Complete Genome and Methylome Analysis of Haemophilus haemolyticus NEB129.</title>
        <authorList>
            <person name="Fomenkov A."/>
            <person name="Roberts R.J."/>
            <person name="Anton B.P."/>
            <person name="Vincze T."/>
        </authorList>
    </citation>
    <scope>NUCLEOTIDE SEQUENCE [LARGE SCALE GENOMIC DNA]</scope>
    <source>
        <strain evidence="5 6">NEB129</strain>
    </source>
</reference>
<proteinExistence type="inferred from homology"/>
<feature type="domain" description="Type I restriction modification DNA specificity" evidence="4">
    <location>
        <begin position="14"/>
        <end position="176"/>
    </location>
</feature>
<dbReference type="REBASE" id="309986">
    <property type="entry name" value="S.HhaORF1590P"/>
</dbReference>
<dbReference type="InterPro" id="IPR000055">
    <property type="entry name" value="Restrct_endonuc_typeI_TRD"/>
</dbReference>
<dbReference type="AlphaFoldDB" id="A0AAE6JPP6"/>
<dbReference type="GeneID" id="78223780"/>
<accession>A0AAE6JPP6</accession>
<dbReference type="Pfam" id="PF01420">
    <property type="entry name" value="Methylase_S"/>
    <property type="match status" value="2"/>
</dbReference>
<comment type="similarity">
    <text evidence="1">Belongs to the type-I restriction system S methylase family.</text>
</comment>
<dbReference type="InterPro" id="IPR044946">
    <property type="entry name" value="Restrct_endonuc_typeI_TRD_sf"/>
</dbReference>
<keyword evidence="3" id="KW-0238">DNA-binding</keyword>
<gene>
    <name evidence="5" type="ORF">E5Q53_01585</name>
</gene>
<name>A0AAE6JPP6_HAEPH</name>
<dbReference type="EMBL" id="CP038817">
    <property type="protein sequence ID" value="QEN10253.1"/>
    <property type="molecule type" value="Genomic_DNA"/>
</dbReference>
<evidence type="ECO:0000259" key="4">
    <source>
        <dbReference type="Pfam" id="PF01420"/>
    </source>
</evidence>
<protein>
    <submittedName>
        <fullName evidence="5">Type IV pili</fullName>
    </submittedName>
</protein>
<evidence type="ECO:0000313" key="5">
    <source>
        <dbReference type="EMBL" id="QEN10253.1"/>
    </source>
</evidence>
<dbReference type="Gene3D" id="3.90.220.20">
    <property type="entry name" value="DNA methylase specificity domains"/>
    <property type="match status" value="1"/>
</dbReference>
<dbReference type="Proteomes" id="UP000323974">
    <property type="component" value="Chromosome"/>
</dbReference>
<organism evidence="5 6">
    <name type="scientific">Haemophilus parahaemolyticus</name>
    <dbReference type="NCBI Taxonomy" id="735"/>
    <lineage>
        <taxon>Bacteria</taxon>
        <taxon>Pseudomonadati</taxon>
        <taxon>Pseudomonadota</taxon>
        <taxon>Gammaproteobacteria</taxon>
        <taxon>Pasteurellales</taxon>
        <taxon>Pasteurellaceae</taxon>
        <taxon>Haemophilus</taxon>
    </lineage>
</organism>
<feature type="domain" description="Type I restriction modification DNA specificity" evidence="4">
    <location>
        <begin position="211"/>
        <end position="357"/>
    </location>
</feature>
<dbReference type="KEGG" id="hpaa:E5Q53_01585"/>
<dbReference type="RefSeq" id="WP_005706683.1">
    <property type="nucleotide sequence ID" value="NZ_CP038817.1"/>
</dbReference>
<dbReference type="SUPFAM" id="SSF116734">
    <property type="entry name" value="DNA methylase specificity domain"/>
    <property type="match status" value="2"/>
</dbReference>
<dbReference type="GO" id="GO:0009307">
    <property type="term" value="P:DNA restriction-modification system"/>
    <property type="evidence" value="ECO:0007669"/>
    <property type="project" value="UniProtKB-KW"/>
</dbReference>
<keyword evidence="2" id="KW-0680">Restriction system</keyword>
<evidence type="ECO:0000256" key="1">
    <source>
        <dbReference type="ARBA" id="ARBA00010923"/>
    </source>
</evidence>